<feature type="transmembrane region" description="Helical" evidence="1">
    <location>
        <begin position="49"/>
        <end position="69"/>
    </location>
</feature>
<feature type="transmembrane region" description="Helical" evidence="1">
    <location>
        <begin position="163"/>
        <end position="181"/>
    </location>
</feature>
<dbReference type="GO" id="GO:0016747">
    <property type="term" value="F:acyltransferase activity, transferring groups other than amino-acyl groups"/>
    <property type="evidence" value="ECO:0007669"/>
    <property type="project" value="InterPro"/>
</dbReference>
<dbReference type="InterPro" id="IPR043968">
    <property type="entry name" value="SGNH"/>
</dbReference>
<feature type="transmembrane region" description="Helical" evidence="1">
    <location>
        <begin position="343"/>
        <end position="362"/>
    </location>
</feature>
<dbReference type="PANTHER" id="PTHR23028:SF53">
    <property type="entry name" value="ACYL_TRANSF_3 DOMAIN-CONTAINING PROTEIN"/>
    <property type="match status" value="1"/>
</dbReference>
<proteinExistence type="predicted"/>
<name>A0A243Q852_9ACTN</name>
<dbReference type="Pfam" id="PF01757">
    <property type="entry name" value="Acyl_transf_3"/>
    <property type="match status" value="1"/>
</dbReference>
<feature type="transmembrane region" description="Helical" evidence="1">
    <location>
        <begin position="382"/>
        <end position="408"/>
    </location>
</feature>
<reference evidence="4 5" key="1">
    <citation type="submission" date="2017-05" db="EMBL/GenBank/DDBJ databases">
        <title>Biotechnological potential of actinobacteria isolated from South African environments.</title>
        <authorList>
            <person name="Le Roes-Hill M."/>
            <person name="Prins A."/>
            <person name="Durrell K.A."/>
        </authorList>
    </citation>
    <scope>NUCLEOTIDE SEQUENCE [LARGE SCALE GENOMIC DNA]</scope>
    <source>
        <strain evidence="4">BS2</strain>
    </source>
</reference>
<evidence type="ECO:0000313" key="5">
    <source>
        <dbReference type="Proteomes" id="UP000194632"/>
    </source>
</evidence>
<feature type="domain" description="SGNH" evidence="3">
    <location>
        <begin position="475"/>
        <end position="690"/>
    </location>
</feature>
<evidence type="ECO:0008006" key="6">
    <source>
        <dbReference type="Google" id="ProtNLM"/>
    </source>
</evidence>
<evidence type="ECO:0000313" key="4">
    <source>
        <dbReference type="EMBL" id="OUC77801.1"/>
    </source>
</evidence>
<feature type="transmembrane region" description="Helical" evidence="1">
    <location>
        <begin position="227"/>
        <end position="248"/>
    </location>
</feature>
<feature type="transmembrane region" description="Helical" evidence="1">
    <location>
        <begin position="193"/>
        <end position="215"/>
    </location>
</feature>
<keyword evidence="1" id="KW-1133">Transmembrane helix</keyword>
<organism evidence="4 5">
    <name type="scientific">Gordonia lacunae</name>
    <dbReference type="NCBI Taxonomy" id="417102"/>
    <lineage>
        <taxon>Bacteria</taxon>
        <taxon>Bacillati</taxon>
        <taxon>Actinomycetota</taxon>
        <taxon>Actinomycetes</taxon>
        <taxon>Mycobacteriales</taxon>
        <taxon>Gordoniaceae</taxon>
        <taxon>Gordonia</taxon>
    </lineage>
</organism>
<feature type="transmembrane region" description="Helical" evidence="1">
    <location>
        <begin position="279"/>
        <end position="299"/>
    </location>
</feature>
<keyword evidence="5" id="KW-1185">Reference proteome</keyword>
<evidence type="ECO:0000256" key="1">
    <source>
        <dbReference type="SAM" id="Phobius"/>
    </source>
</evidence>
<accession>A0A243Q852</accession>
<keyword evidence="1" id="KW-0472">Membrane</keyword>
<evidence type="ECO:0000259" key="3">
    <source>
        <dbReference type="Pfam" id="PF19040"/>
    </source>
</evidence>
<comment type="caution">
    <text evidence="4">The sequence shown here is derived from an EMBL/GenBank/DDBJ whole genome shotgun (WGS) entry which is preliminary data.</text>
</comment>
<dbReference type="AlphaFoldDB" id="A0A243Q852"/>
<dbReference type="InterPro" id="IPR002656">
    <property type="entry name" value="Acyl_transf_3_dom"/>
</dbReference>
<dbReference type="GO" id="GO:0016020">
    <property type="term" value="C:membrane"/>
    <property type="evidence" value="ECO:0007669"/>
    <property type="project" value="TreeGrafter"/>
</dbReference>
<feature type="transmembrane region" description="Helical" evidence="1">
    <location>
        <begin position="90"/>
        <end position="109"/>
    </location>
</feature>
<sequence length="699" mass="76330">MTVESPVQERSAASHAHRSHVRLDLQGMRAVAVLAVVADHLFGWPRGGFVGVDVFFVLSGFFITGVLIRERSRTGKLSFRKFYVHRARRIIPSAMLVIAATVIASYVLLTETRAKGAFIDGLWATIFLSNWRFERTGTDYFAQGQPPSPLQHYWSLSIEEQFYFVWPVLLVALFAATRTFSRRGRRYPPKRQAWIATTMGAICLASFGWACWQSFASPTAAYFSTFTRIWELGVGALLAICTPVLARIPSKIRPYLSYVGLAGVFASLFLISADSSFPGPSAALPVLSTALVIVAFIGVKERAVPHLTNRASVYVGEVSYTLYLWHWPVIVLLAAVIPEGGPYYLTALVTTAVLTVVTFHLYENPIRRSSWLESDSRSRGRWPWRATTGWVTAGAFLGVAALMGALVVESADQRSAQSQANQELVVADVAPREDDAPSCLGAAALEVPGCPLRDPSKPLLPGIDSFADDTQGAYRCYREQGRELRNCVYGYDGPDARRIAVVGDSHAAMLLPALSPYLRENRWSMTTFVGNGCQWVIRSGGDCDKTVLPQMQDKLLSERYDLVITSASREFGDVDQYLAAWRPVASRGTKVLVVADNPAVPEETLNCLTRVSLGGSDNTANCSTPREVALATPDPLIGAARQLPGARLLDMTASFCDQAACPAVIGDVIVYRDTNGHVSATYAKTLSPQLVSSIKKALA</sequence>
<gene>
    <name evidence="4" type="ORF">CA982_15245</name>
</gene>
<dbReference type="InterPro" id="IPR050879">
    <property type="entry name" value="Acyltransferase_3"/>
</dbReference>
<evidence type="ECO:0000259" key="2">
    <source>
        <dbReference type="Pfam" id="PF01757"/>
    </source>
</evidence>
<dbReference type="Proteomes" id="UP000194632">
    <property type="component" value="Unassembled WGS sequence"/>
</dbReference>
<dbReference type="GO" id="GO:0009103">
    <property type="term" value="P:lipopolysaccharide biosynthetic process"/>
    <property type="evidence" value="ECO:0007669"/>
    <property type="project" value="TreeGrafter"/>
</dbReference>
<dbReference type="RefSeq" id="WP_144066037.1">
    <property type="nucleotide sequence ID" value="NZ_NGFO01000017.1"/>
</dbReference>
<keyword evidence="1" id="KW-0812">Transmembrane</keyword>
<dbReference type="EMBL" id="NGFO01000017">
    <property type="protein sequence ID" value="OUC77801.1"/>
    <property type="molecule type" value="Genomic_DNA"/>
</dbReference>
<feature type="transmembrane region" description="Helical" evidence="1">
    <location>
        <begin position="255"/>
        <end position="273"/>
    </location>
</feature>
<dbReference type="PANTHER" id="PTHR23028">
    <property type="entry name" value="ACETYLTRANSFERASE"/>
    <property type="match status" value="1"/>
</dbReference>
<dbReference type="OrthoDB" id="3404679at2"/>
<feature type="domain" description="Acyltransferase 3" evidence="2">
    <location>
        <begin position="24"/>
        <end position="357"/>
    </location>
</feature>
<dbReference type="Pfam" id="PF19040">
    <property type="entry name" value="SGNH"/>
    <property type="match status" value="1"/>
</dbReference>
<feature type="transmembrane region" description="Helical" evidence="1">
    <location>
        <begin position="320"/>
        <end position="337"/>
    </location>
</feature>
<protein>
    <recommendedName>
        <fullName evidence="6">Acyltransferase</fullName>
    </recommendedName>
</protein>
<dbReference type="STRING" id="417102.CA982_15245"/>